<dbReference type="Proteomes" id="UP000198870">
    <property type="component" value="Unassembled WGS sequence"/>
</dbReference>
<gene>
    <name evidence="3" type="ORF">SAMN05216233_108143</name>
</gene>
<dbReference type="InterPro" id="IPR002347">
    <property type="entry name" value="SDR_fam"/>
</dbReference>
<dbReference type="GO" id="GO:0016020">
    <property type="term" value="C:membrane"/>
    <property type="evidence" value="ECO:0007669"/>
    <property type="project" value="TreeGrafter"/>
</dbReference>
<evidence type="ECO:0000256" key="1">
    <source>
        <dbReference type="ARBA" id="ARBA00006484"/>
    </source>
</evidence>
<name>A0A1G5FLJ3_9BACT</name>
<dbReference type="PANTHER" id="PTHR44196">
    <property type="entry name" value="DEHYDROGENASE/REDUCTASE SDR FAMILY MEMBER 7B"/>
    <property type="match status" value="1"/>
</dbReference>
<dbReference type="PANTHER" id="PTHR44196:SF1">
    <property type="entry name" value="DEHYDROGENASE_REDUCTASE SDR FAMILY MEMBER 7B"/>
    <property type="match status" value="1"/>
</dbReference>
<keyword evidence="2" id="KW-0560">Oxidoreductase</keyword>
<dbReference type="SUPFAM" id="SSF51735">
    <property type="entry name" value="NAD(P)-binding Rossmann-fold domains"/>
    <property type="match status" value="1"/>
</dbReference>
<dbReference type="Pfam" id="PF00106">
    <property type="entry name" value="adh_short"/>
    <property type="match status" value="1"/>
</dbReference>
<evidence type="ECO:0008006" key="5">
    <source>
        <dbReference type="Google" id="ProtNLM"/>
    </source>
</evidence>
<dbReference type="InterPro" id="IPR036291">
    <property type="entry name" value="NAD(P)-bd_dom_sf"/>
</dbReference>
<sequence length="91" mass="9779">MGNTALITGASSGIGTELARYHASKGGDVVLVARRENKLNDLKAELERTCGITATVIAADLAESDAAENWIIPFLPRKLVLKISRKAMEKK</sequence>
<comment type="similarity">
    <text evidence="1">Belongs to the short-chain dehydrogenases/reductases (SDR) family.</text>
</comment>
<dbReference type="OrthoDB" id="658698at2"/>
<protein>
    <recommendedName>
        <fullName evidence="5">Short chain dehydrogenase</fullName>
    </recommendedName>
</protein>
<dbReference type="Gene3D" id="3.40.50.720">
    <property type="entry name" value="NAD(P)-binding Rossmann-like Domain"/>
    <property type="match status" value="1"/>
</dbReference>
<dbReference type="GO" id="GO:0016491">
    <property type="term" value="F:oxidoreductase activity"/>
    <property type="evidence" value="ECO:0007669"/>
    <property type="project" value="UniProtKB-KW"/>
</dbReference>
<evidence type="ECO:0000313" key="3">
    <source>
        <dbReference type="EMBL" id="SCY40139.1"/>
    </source>
</evidence>
<evidence type="ECO:0000313" key="4">
    <source>
        <dbReference type="Proteomes" id="UP000198870"/>
    </source>
</evidence>
<proteinExistence type="inferred from homology"/>
<evidence type="ECO:0000256" key="2">
    <source>
        <dbReference type="ARBA" id="ARBA00023002"/>
    </source>
</evidence>
<keyword evidence="4" id="KW-1185">Reference proteome</keyword>
<organism evidence="3 4">
    <name type="scientific">Desulfoluna spongiiphila</name>
    <dbReference type="NCBI Taxonomy" id="419481"/>
    <lineage>
        <taxon>Bacteria</taxon>
        <taxon>Pseudomonadati</taxon>
        <taxon>Thermodesulfobacteriota</taxon>
        <taxon>Desulfobacteria</taxon>
        <taxon>Desulfobacterales</taxon>
        <taxon>Desulfolunaceae</taxon>
        <taxon>Desulfoluna</taxon>
    </lineage>
</organism>
<dbReference type="STRING" id="419481.SAMN05216233_108143"/>
<dbReference type="AlphaFoldDB" id="A0A1G5FLJ3"/>
<accession>A0A1G5FLJ3</accession>
<reference evidence="3 4" key="1">
    <citation type="submission" date="2016-10" db="EMBL/GenBank/DDBJ databases">
        <authorList>
            <person name="de Groot N.N."/>
        </authorList>
    </citation>
    <scope>NUCLEOTIDE SEQUENCE [LARGE SCALE GENOMIC DNA]</scope>
    <source>
        <strain evidence="3 4">AA1</strain>
    </source>
</reference>
<dbReference type="EMBL" id="FMUX01000008">
    <property type="protein sequence ID" value="SCY40139.1"/>
    <property type="molecule type" value="Genomic_DNA"/>
</dbReference>
<dbReference type="RefSeq" id="WP_092210997.1">
    <property type="nucleotide sequence ID" value="NZ_FMUX01000008.1"/>
</dbReference>